<reference evidence="38 50" key="3">
    <citation type="submission" date="2018-04" db="EMBL/GenBank/DDBJ databases">
        <title>Genome Analysis of a Prevalent Clone of Listeria monocytogenes Sequence Type 87 in China.</title>
        <authorList>
            <person name="Wang Y."/>
        </authorList>
    </citation>
    <scope>NUCLEOTIDE SEQUENCE [LARGE SCALE GENOMIC DNA]</scope>
    <source>
        <strain evidence="38 50">ICDC_LM1523</strain>
    </source>
</reference>
<evidence type="ECO:0000313" key="38">
    <source>
        <dbReference type="EMBL" id="KAA9446801.1"/>
    </source>
</evidence>
<evidence type="ECO:0000313" key="26">
    <source>
        <dbReference type="EMBL" id="EAH4243243.1"/>
    </source>
</evidence>
<evidence type="ECO:0000313" key="36">
    <source>
        <dbReference type="EMBL" id="HAJ9594457.1"/>
    </source>
</evidence>
<evidence type="ECO:0000313" key="17">
    <source>
        <dbReference type="EMBL" id="EAG4462749.1"/>
    </source>
</evidence>
<dbReference type="Proteomes" id="UP000548278">
    <property type="component" value="Unassembled WGS sequence"/>
</dbReference>
<evidence type="ECO:0000313" key="34">
    <source>
        <dbReference type="EMBL" id="HAC1755664.1"/>
    </source>
</evidence>
<evidence type="ECO:0000313" key="55">
    <source>
        <dbReference type="Proteomes" id="UP000530452"/>
    </source>
</evidence>
<dbReference type="Proteomes" id="UP000272537">
    <property type="component" value="Unassembled WGS sequence"/>
</dbReference>
<evidence type="ECO:0000313" key="45">
    <source>
        <dbReference type="Proteomes" id="UP000368512"/>
    </source>
</evidence>
<dbReference type="EMBL" id="AAAREG010000018">
    <property type="protein sequence ID" value="EAE2355494.1"/>
    <property type="molecule type" value="Genomic_DNA"/>
</dbReference>
<evidence type="ECO:0000313" key="41">
    <source>
        <dbReference type="Proteomes" id="UP000272537"/>
    </source>
</evidence>
<evidence type="ECO:0000313" key="51">
    <source>
        <dbReference type="Proteomes" id="UP000478682"/>
    </source>
</evidence>
<dbReference type="EMBL" id="AABGHY010000008">
    <property type="protein sequence ID" value="EAH3294942.1"/>
    <property type="molecule type" value="Genomic_DNA"/>
</dbReference>
<dbReference type="EMBL" id="AAALRN010000008">
    <property type="protein sequence ID" value="EAD1186256.1"/>
    <property type="molecule type" value="Genomic_DNA"/>
</dbReference>
<evidence type="ECO:0000313" key="10">
    <source>
        <dbReference type="EMBL" id="EAE2355721.1"/>
    </source>
</evidence>
<evidence type="ECO:0000313" key="3">
    <source>
        <dbReference type="EMBL" id="EAC7481801.1"/>
    </source>
</evidence>
<evidence type="ECO:0000313" key="21">
    <source>
        <dbReference type="EMBL" id="EAG9521293.1"/>
    </source>
</evidence>
<dbReference type="EMBL" id="DAAIHR010000012">
    <property type="protein sequence ID" value="HAB8399233.1"/>
    <property type="molecule type" value="Genomic_DNA"/>
</dbReference>
<evidence type="ECO:0000313" key="24">
    <source>
        <dbReference type="EMBL" id="EAH3294942.1"/>
    </source>
</evidence>
<evidence type="ECO:0000313" key="33">
    <source>
        <dbReference type="EMBL" id="HAB8399896.1"/>
    </source>
</evidence>
<evidence type="ECO:0000313" key="32">
    <source>
        <dbReference type="EMBL" id="HAB8399233.1"/>
    </source>
</evidence>
<dbReference type="Proteomes" id="UP000533021">
    <property type="component" value="Unassembled WGS sequence"/>
</dbReference>
<dbReference type="Proteomes" id="UP000336166">
    <property type="component" value="Unassembled WGS sequence"/>
</dbReference>
<reference evidence="44 45" key="4">
    <citation type="submission" date="2018-06" db="EMBL/GenBank/DDBJ databases">
        <authorList>
            <consortium name="GenomeTrakr: Next Generation Sequencing Network for Food Pathogen Tracability"/>
        </authorList>
    </citation>
    <scope>NUCLEOTIDE SEQUENCE [LARGE SCALE GENOMIC DNA]</scope>
    <source>
        <strain evidence="3 45">CFSAN008042</strain>
        <strain evidence="17 54">CFSAN063727</strain>
        <strain evidence="7 46">FDA00006494</strain>
        <strain evidence="1 44">FDA00007096</strain>
        <strain evidence="5 48">FDA00008584</strain>
        <strain evidence="28 49">FLAG-51482A</strain>
        <strain evidence="26 53">LS1344</strain>
    </source>
</reference>
<dbReference type="Proteomes" id="UP000489121">
    <property type="component" value="Unassembled WGS sequence"/>
</dbReference>
<accession>A0A0B8R3N4</accession>
<evidence type="ECO:0000313" key="57">
    <source>
        <dbReference type="Proteomes" id="UP000544530"/>
    </source>
</evidence>
<dbReference type="EMBL" id="AABAGT010000068">
    <property type="protein sequence ID" value="EAG0868939.1"/>
    <property type="molecule type" value="Genomic_DNA"/>
</dbReference>
<dbReference type="OMA" id="FRTIWYG"/>
<evidence type="ECO:0000313" key="50">
    <source>
        <dbReference type="Proteomes" id="UP000460224"/>
    </source>
</evidence>
<evidence type="ECO:0000313" key="6">
    <source>
        <dbReference type="EMBL" id="EAD1186473.1"/>
    </source>
</evidence>
<dbReference type="EMBL" id="AABEMN010000006">
    <property type="protein sequence ID" value="EAG9519184.1"/>
    <property type="molecule type" value="Genomic_DNA"/>
</dbReference>
<organism evidence="32 60">
    <name type="scientific">Listeria monocytogenes</name>
    <dbReference type="NCBI Taxonomy" id="1639"/>
    <lineage>
        <taxon>Bacteria</taxon>
        <taxon>Bacillati</taxon>
        <taxon>Bacillota</taxon>
        <taxon>Bacilli</taxon>
        <taxon>Bacillales</taxon>
        <taxon>Listeriaceae</taxon>
        <taxon>Listeria</taxon>
    </lineage>
</organism>
<dbReference type="AlphaFoldDB" id="A0A0B8R3N4"/>
<dbReference type="EMBL" id="DAAIHR010000041">
    <property type="protein sequence ID" value="HAB8399896.1"/>
    <property type="molecule type" value="Genomic_DNA"/>
</dbReference>
<dbReference type="KEGG" id="lmok:CQ02_08840"/>
<dbReference type="EMBL" id="QXLS01000008">
    <property type="protein sequence ID" value="RKA05006.1"/>
    <property type="molecule type" value="Genomic_DNA"/>
</dbReference>
<dbReference type="EMBL" id="AAAIXK010000021">
    <property type="protein sequence ID" value="EAC5552074.1"/>
    <property type="molecule type" value="Genomic_DNA"/>
</dbReference>
<evidence type="ECO:0000313" key="31">
    <source>
        <dbReference type="EMBL" id="ECY9784689.1"/>
    </source>
</evidence>
<evidence type="ECO:0000313" key="22">
    <source>
        <dbReference type="EMBL" id="EAH2282743.1"/>
    </source>
</evidence>
<gene>
    <name evidence="13" type="ORF">A8L61_10715</name>
    <name evidence="14" type="ORF">A8L61_16930</name>
    <name evidence="19" type="ORF">AB917_12820</name>
    <name evidence="7" type="ORF">ART25_13755</name>
    <name evidence="8" type="ORF">ART25_16080</name>
    <name evidence="1" type="ORF">ARY78_15315</name>
    <name evidence="2" type="ORF">ARY78_16830</name>
    <name evidence="15" type="ORF">BB997_13775</name>
    <name evidence="16" type="ORF">BB997_14815</name>
    <name evidence="28" type="ORF">BCZ19_11675</name>
    <name evidence="29" type="ORF">BCZ19_16030</name>
    <name evidence="17" type="ORF">CA369_10655</name>
    <name evidence="18" type="ORF">CA369_15310</name>
    <name evidence="22" type="ORF">D4920_11725</name>
    <name evidence="23" type="ORF">D4920_16405</name>
    <name evidence="20" type="ORF">D4B11_05335</name>
    <name evidence="21" type="ORF">D4B11_16175</name>
    <name evidence="24" type="ORF">D5N24_11080</name>
    <name evidence="25" type="ORF">D5N24_16650</name>
    <name evidence="38" type="ORF">DCK61_14915</name>
    <name evidence="3" type="ORF">DQ70_14005</name>
    <name evidence="4" type="ORF">DQ70_15380</name>
    <name evidence="40" type="ORF">DYZ80_02806</name>
    <name evidence="11" type="ORF">E1W56_11565</name>
    <name evidence="12" type="ORF">E1W56_16260</name>
    <name evidence="26" type="ORF">E5F58_14725</name>
    <name evidence="27" type="ORF">E5F58_15400</name>
    <name evidence="30" type="ORF">F6515_03845</name>
    <name evidence="31" type="ORF">F6515_17130</name>
    <name evidence="34" type="ORF">GI949_11870</name>
    <name evidence="35" type="ORF">GI949_15620</name>
    <name evidence="32" type="ORF">GYR60_11960</name>
    <name evidence="33" type="ORF">GYR60_15420</name>
    <name evidence="36" type="ORF">HQN34_002688</name>
    <name evidence="37" type="ORF">HQN34_003152</name>
    <name evidence="39" type="ORF">HZJ64_13665</name>
    <name evidence="5" type="ORF">QD52_14305</name>
    <name evidence="6" type="ORF">QD52_15480</name>
    <name evidence="9" type="ORF">Y261_14230</name>
    <name evidence="10" type="ORF">Y261_15470</name>
</gene>
<evidence type="ECO:0000313" key="56">
    <source>
        <dbReference type="Proteomes" id="UP000533021"/>
    </source>
</evidence>
<dbReference type="EMBL" id="AAASLB010000036">
    <property type="protein sequence ID" value="EAE4943592.1"/>
    <property type="molecule type" value="Genomic_DNA"/>
</dbReference>
<evidence type="ECO:0000313" key="9">
    <source>
        <dbReference type="EMBL" id="EAE2355494.1"/>
    </source>
</evidence>
<dbReference type="EMBL" id="AABDGJ010000011">
    <property type="protein sequence ID" value="EAG6991471.1"/>
    <property type="molecule type" value="Genomic_DNA"/>
</dbReference>
<dbReference type="Proteomes" id="UP000840197">
    <property type="component" value="Unassembled WGS sequence"/>
</dbReference>
<dbReference type="EMBL" id="AABBZO010000012">
    <property type="protein sequence ID" value="EAG4462749.1"/>
    <property type="molecule type" value="Genomic_DNA"/>
</dbReference>
<evidence type="ECO:0000313" key="5">
    <source>
        <dbReference type="EMBL" id="EAD1186256.1"/>
    </source>
</evidence>
<reference evidence="32" key="8">
    <citation type="submission" date="2020-01" db="EMBL/GenBank/DDBJ databases">
        <authorList>
            <consortium name="NCBI Pathogen Detection Project"/>
        </authorList>
    </citation>
    <scope>NUCLEOTIDE SEQUENCE</scope>
    <source>
        <strain evidence="36">2017-325981-023-01</strain>
        <strain evidence="32">CFIAFB20130012</strain>
        <strain evidence="34">DMG1500109</strain>
    </source>
</reference>
<protein>
    <submittedName>
        <fullName evidence="32">Uncharacterized protein</fullName>
    </submittedName>
</protein>
<dbReference type="EMBL" id="AABGUK010000007">
    <property type="protein sequence ID" value="EAH4243243.1"/>
    <property type="molecule type" value="Genomic_DNA"/>
</dbReference>
<dbReference type="Proteomes" id="UP000368512">
    <property type="component" value="Unassembled WGS sequence"/>
</dbReference>
<dbReference type="Proteomes" id="UP000379076">
    <property type="component" value="Unassembled WGS sequence"/>
</dbReference>
<dbReference type="EMBL" id="DABJAN010000014">
    <property type="protein sequence ID" value="HAJ9594905.1"/>
    <property type="molecule type" value="Genomic_DNA"/>
</dbReference>
<dbReference type="EMBL" id="AABATR010000009">
    <property type="protein sequence ID" value="EAG1894668.1"/>
    <property type="molecule type" value="Genomic_DNA"/>
</dbReference>
<evidence type="ECO:0000313" key="7">
    <source>
        <dbReference type="EMBL" id="EAE1339979.1"/>
    </source>
</evidence>
<evidence type="ECO:0000313" key="39">
    <source>
        <dbReference type="EMBL" id="NYA02881.1"/>
    </source>
</evidence>
<reference evidence="60 61" key="2">
    <citation type="journal article" date="2018" name="Genome Biol.">
        <title>SKESA: strategic k-mer extension for scrupulous assemblies.</title>
        <authorList>
            <person name="Souvorov A."/>
            <person name="Agarwala R."/>
            <person name="Lipman D.J."/>
        </authorList>
    </citation>
    <scope>NUCLEOTIDE SEQUENCE [LARGE SCALE GENOMIC DNA]</scope>
    <source>
        <strain evidence="36">2017-325981-023-01</strain>
        <strain evidence="32 60">CFIAFB20130012</strain>
        <strain evidence="34 62">DMG1500109</strain>
    </source>
</reference>
<dbReference type="EMBL" id="AAAREG010000046">
    <property type="protein sequence ID" value="EAE2355721.1"/>
    <property type="molecule type" value="Genomic_DNA"/>
</dbReference>
<proteinExistence type="predicted"/>
<evidence type="ECO:0000313" key="60">
    <source>
        <dbReference type="Proteomes" id="UP000840197"/>
    </source>
</evidence>
<dbReference type="Proteomes" id="UP000365297">
    <property type="component" value="Unassembled WGS sequence"/>
</dbReference>
<dbReference type="Proteomes" id="UP000393182">
    <property type="component" value="Unassembled WGS sequence"/>
</dbReference>
<dbReference type="Proteomes" id="UP000527632">
    <property type="component" value="Unassembled WGS sequence"/>
</dbReference>
<evidence type="ECO:0000313" key="20">
    <source>
        <dbReference type="EMBL" id="EAG9519184.1"/>
    </source>
</evidence>
<name>A0A0B8R3N4_LISMN</name>
<evidence type="ECO:0000313" key="59">
    <source>
        <dbReference type="Proteomes" id="UP000548278"/>
    </source>
</evidence>
<evidence type="ECO:0000313" key="42">
    <source>
        <dbReference type="Proteomes" id="UP000336166"/>
    </source>
</evidence>
<dbReference type="EMBL" id="AAAQQZ010000008">
    <property type="protein sequence ID" value="EAE1339979.1"/>
    <property type="molecule type" value="Genomic_DNA"/>
</dbReference>
<evidence type="ECO:0000313" key="18">
    <source>
        <dbReference type="EMBL" id="EAG4463623.1"/>
    </source>
</evidence>
<evidence type="ECO:0000313" key="4">
    <source>
        <dbReference type="EMBL" id="EAC7482048.1"/>
    </source>
</evidence>
<dbReference type="Proteomes" id="UP000403352">
    <property type="component" value="Unassembled WGS sequence"/>
</dbReference>
<evidence type="ECO:0000313" key="8">
    <source>
        <dbReference type="EMBL" id="EAE1340427.1"/>
    </source>
</evidence>
<evidence type="ECO:0000313" key="30">
    <source>
        <dbReference type="EMBL" id="ECY9782116.1"/>
    </source>
</evidence>
<dbReference type="EMBL" id="AAAJWF010000031">
    <property type="protein sequence ID" value="EAC7482048.1"/>
    <property type="molecule type" value="Genomic_DNA"/>
</dbReference>
<evidence type="ECO:0000313" key="43">
    <source>
        <dbReference type="Proteomes" id="UP000358545"/>
    </source>
</evidence>
<dbReference type="EMBL" id="AAAQQZ010000019">
    <property type="protein sequence ID" value="EAE1340427.1"/>
    <property type="molecule type" value="Genomic_DNA"/>
</dbReference>
<evidence type="ECO:0000313" key="54">
    <source>
        <dbReference type="Proteomes" id="UP000528151"/>
    </source>
</evidence>
<evidence type="ECO:0000313" key="53">
    <source>
        <dbReference type="Proteomes" id="UP000527632"/>
    </source>
</evidence>
<evidence type="ECO:0000313" key="25">
    <source>
        <dbReference type="EMBL" id="EAH3296014.1"/>
    </source>
</evidence>
<evidence type="ECO:0000313" key="61">
    <source>
        <dbReference type="Proteomes" id="UP000843503"/>
    </source>
</evidence>
<dbReference type="EMBL" id="JACAVN010000013">
    <property type="protein sequence ID" value="NYA02881.1"/>
    <property type="molecule type" value="Genomic_DNA"/>
</dbReference>
<sequence>MKKLFDETNEFEAKYYRTIWYGYIDNEFAPELSDEIKQLIQSDLTEKTANPIEATHWVFYSETQAGDAIGDKVRSSIMVRHRDNKFVVHYNVSDFQFVTVFDVATAFKDQLEQALNA</sequence>
<evidence type="ECO:0000313" key="14">
    <source>
        <dbReference type="EMBL" id="EAG0868939.1"/>
    </source>
</evidence>
<evidence type="ECO:0000313" key="28">
    <source>
        <dbReference type="EMBL" id="ECX6925331.1"/>
    </source>
</evidence>
<dbReference type="EMBL" id="AABATR010000016">
    <property type="protein sequence ID" value="EAG1894860.1"/>
    <property type="molecule type" value="Genomic_DNA"/>
</dbReference>
<dbReference type="EMBL" id="AABEMN010000081">
    <property type="protein sequence ID" value="EAG9521293.1"/>
    <property type="molecule type" value="Genomic_DNA"/>
</dbReference>
<evidence type="ECO:0000313" key="58">
    <source>
        <dbReference type="Proteomes" id="UP000546397"/>
    </source>
</evidence>
<evidence type="ECO:0000313" key="52">
    <source>
        <dbReference type="Proteomes" id="UP000489121"/>
    </source>
</evidence>
<dbReference type="EMBL" id="AAAIXK010000010">
    <property type="protein sequence ID" value="EAC5551786.1"/>
    <property type="molecule type" value="Genomic_DNA"/>
</dbReference>
<dbReference type="EMBL" id="AAAJWF010000010">
    <property type="protein sequence ID" value="EAC7481801.1"/>
    <property type="molecule type" value="Genomic_DNA"/>
</dbReference>
<dbReference type="EMBL" id="DABJAN010000006">
    <property type="protein sequence ID" value="HAJ9594457.1"/>
    <property type="molecule type" value="Genomic_DNA"/>
</dbReference>
<dbReference type="Proteomes" id="UP000478682">
    <property type="component" value="Unassembled WGS sequence"/>
</dbReference>
<dbReference type="EMBL" id="QDAY01000007">
    <property type="protein sequence ID" value="KAA9446801.1"/>
    <property type="molecule type" value="Genomic_DNA"/>
</dbReference>
<dbReference type="Proteomes" id="UP000843503">
    <property type="component" value="Unassembled WGS sequence"/>
</dbReference>
<dbReference type="EMBL" id="AABBZO010000039">
    <property type="protein sequence ID" value="EAG4463623.1"/>
    <property type="molecule type" value="Genomic_DNA"/>
</dbReference>
<dbReference type="KEGG" id="lmv:Y193_07060"/>
<evidence type="ECO:0000313" key="35">
    <source>
        <dbReference type="EMBL" id="HAC1756399.1"/>
    </source>
</evidence>
<dbReference type="EMBL" id="AABFVG010000048">
    <property type="protein sequence ID" value="EAH2283650.1"/>
    <property type="molecule type" value="Genomic_DNA"/>
</dbReference>
<evidence type="ECO:0000313" key="40">
    <source>
        <dbReference type="EMBL" id="RKA05006.1"/>
    </source>
</evidence>
<dbReference type="Proteomes" id="UP000544530">
    <property type="component" value="Unassembled WGS sequence"/>
</dbReference>
<reference evidence="11 47" key="6">
    <citation type="submission" date="2019-03" db="EMBL/GenBank/DDBJ databases">
        <authorList>
            <person name="Ashton P.M."/>
            <person name="Dallman T."/>
            <person name="Nair S."/>
            <person name="De Pinna E."/>
            <person name="Peters T."/>
            <person name="Grant K."/>
        </authorList>
    </citation>
    <scope>NUCLEOTIDE SEQUENCE [LARGE SCALE GENOMIC DNA]</scope>
    <source>
        <strain evidence="22 56">282333</strain>
        <strain evidence="24 55">282352</strain>
        <strain evidence="20 58">289003</strain>
        <strain evidence="11">RL15000286</strain>
    </source>
</reference>
<evidence type="ECO:0000313" key="46">
    <source>
        <dbReference type="Proteomes" id="UP000379076"/>
    </source>
</evidence>
<evidence type="ECO:0000313" key="12">
    <source>
        <dbReference type="EMBL" id="EAE4943592.1"/>
    </source>
</evidence>
<evidence type="ECO:0000313" key="62">
    <source>
        <dbReference type="Proteomes" id="UP000843775"/>
    </source>
</evidence>
<reference evidence="39 57" key="9">
    <citation type="submission" date="2020-06" db="EMBL/GenBank/DDBJ databases">
        <title>Two Listeria outbreaks in Switzerland in 2018 and 2020.</title>
        <authorList>
            <person name="Stevens M.J.A."/>
            <person name="Bloemberg G."/>
            <person name="Nusch-Inderbinnen M."/>
            <person name="Stephan R."/>
        </authorList>
    </citation>
    <scope>NUCLEOTIDE SEQUENCE [LARGE SCALE GENOMIC DNA]</scope>
    <source>
        <strain evidence="39 57">N18-0707</strain>
    </source>
</reference>
<evidence type="ECO:0000313" key="11">
    <source>
        <dbReference type="EMBL" id="EAE4942673.1"/>
    </source>
</evidence>
<comment type="caution">
    <text evidence="32">The sequence shown here is derived from an EMBL/GenBank/DDBJ whole genome shotgun (WGS) entry which is preliminary data.</text>
</comment>
<dbReference type="EMBL" id="AABGHY010000048">
    <property type="protein sequence ID" value="EAH3296014.1"/>
    <property type="molecule type" value="Genomic_DNA"/>
</dbReference>
<reference evidence="42 43" key="5">
    <citation type="submission" date="2018-06" db="EMBL/GenBank/DDBJ databases">
        <authorList>
            <consortium name="PulseNet: The National Subtyping Network for Foodborne Disease Surveillance"/>
            <person name="Tarr C.L."/>
            <person name="Trees E."/>
            <person name="Katz L.S."/>
            <person name="Carleton-Romer H.A."/>
            <person name="Stroika S."/>
            <person name="Kucerova Z."/>
            <person name="Roache K.F."/>
            <person name="Sabol A.L."/>
            <person name="Besser J."/>
            <person name="Gerner-Smidt P."/>
        </authorList>
    </citation>
    <scope>NUCLEOTIDE SEQUENCE [LARGE SCALE GENOMIC DNA]</scope>
    <source>
        <strain evidence="9 42">PNUSAL000134</strain>
        <strain evidence="13 43">PNUSAL002180</strain>
        <strain evidence="15 51">PNUSAL002298</strain>
        <strain evidence="30 52">PNUSAL005692</strain>
    </source>
</reference>
<dbReference type="EMBL" id="AALAQH010000007">
    <property type="protein sequence ID" value="ECX6925331.1"/>
    <property type="molecule type" value="Genomic_DNA"/>
</dbReference>
<evidence type="ECO:0000313" key="13">
    <source>
        <dbReference type="EMBL" id="EAG0867747.1"/>
    </source>
</evidence>
<evidence type="ECO:0000313" key="15">
    <source>
        <dbReference type="EMBL" id="EAG1894668.1"/>
    </source>
</evidence>
<evidence type="ECO:0000313" key="48">
    <source>
        <dbReference type="Proteomes" id="UP000403352"/>
    </source>
</evidence>
<dbReference type="EMBL" id="DAAJZA010000008">
    <property type="protein sequence ID" value="HAC1755664.1"/>
    <property type="molecule type" value="Genomic_DNA"/>
</dbReference>
<evidence type="ECO:0000313" key="16">
    <source>
        <dbReference type="EMBL" id="EAG1894860.1"/>
    </source>
</evidence>
<dbReference type="EMBL" id="AALAQH010000034">
    <property type="protein sequence ID" value="ECX6926148.1"/>
    <property type="molecule type" value="Genomic_DNA"/>
</dbReference>
<evidence type="ECO:0000313" key="19">
    <source>
        <dbReference type="EMBL" id="EAG6991471.1"/>
    </source>
</evidence>
<evidence type="ECO:0000313" key="44">
    <source>
        <dbReference type="Proteomes" id="UP000365297"/>
    </source>
</evidence>
<dbReference type="EMBL" id="DAAJZA010000024">
    <property type="protein sequence ID" value="HAC1756399.1"/>
    <property type="molecule type" value="Genomic_DNA"/>
</dbReference>
<evidence type="ECO:0000313" key="47">
    <source>
        <dbReference type="Proteomes" id="UP000393182"/>
    </source>
</evidence>
<evidence type="ECO:0000313" key="49">
    <source>
        <dbReference type="Proteomes" id="UP000427828"/>
    </source>
</evidence>
<dbReference type="Proteomes" id="UP000546397">
    <property type="component" value="Unassembled WGS sequence"/>
</dbReference>
<dbReference type="Proteomes" id="UP000843775">
    <property type="component" value="Unassembled WGS sequence"/>
</dbReference>
<evidence type="ECO:0000313" key="27">
    <source>
        <dbReference type="EMBL" id="EAH4243371.1"/>
    </source>
</evidence>
<reference evidence="19 59" key="7">
    <citation type="submission" date="2019-04" db="EMBL/GenBank/DDBJ databases">
        <authorList>
            <consortium name="GenomeTrakr network: Whole genome sequencing for foodborne pathogen traceback"/>
        </authorList>
    </citation>
    <scope>NUCLEOTIDE SEQUENCE [LARGE SCALE GENOMIC DNA]</scope>
    <source>
        <strain evidence="19 59">CFSAN004300</strain>
    </source>
</reference>
<reference evidence="40 41" key="1">
    <citation type="journal article" date="2018" name="BMC Genomics">
        <title>Genes significantly associated with lineage II food isolates of Listeria monocytogenes.</title>
        <authorList>
            <person name="Pirone-Davies C."/>
            <person name="Chen Y."/>
            <person name="Pightling A."/>
            <person name="Ryan G."/>
            <person name="Wang Y."/>
            <person name="Yao K."/>
            <person name="Hoffmann M."/>
            <person name="Allard M.W."/>
        </authorList>
    </citation>
    <scope>NUCLEOTIDE SEQUENCE [LARGE SCALE GENOMIC DNA]</scope>
    <source>
        <strain evidence="40 41">PNUSAL000550</strain>
    </source>
</reference>
<dbReference type="RefSeq" id="WP_003726634.1">
    <property type="nucleotide sequence ID" value="NC_021825.2"/>
</dbReference>
<evidence type="ECO:0000313" key="37">
    <source>
        <dbReference type="EMBL" id="HAJ9594905.1"/>
    </source>
</evidence>
<dbReference type="EMBL" id="AABAGT010000015">
    <property type="protein sequence ID" value="EAG0867747.1"/>
    <property type="molecule type" value="Genomic_DNA"/>
</dbReference>
<dbReference type="Proteomes" id="UP000358545">
    <property type="component" value="Unassembled WGS sequence"/>
</dbReference>
<dbReference type="EMBL" id="AALGDA010000204">
    <property type="protein sequence ID" value="ECY9784689.1"/>
    <property type="molecule type" value="Genomic_DNA"/>
</dbReference>
<dbReference type="EMBL" id="AABGUK010000014">
    <property type="protein sequence ID" value="EAH4243371.1"/>
    <property type="molecule type" value="Genomic_DNA"/>
</dbReference>
<evidence type="ECO:0000313" key="23">
    <source>
        <dbReference type="EMBL" id="EAH2283650.1"/>
    </source>
</evidence>
<dbReference type="EMBL" id="AAASLB010000007">
    <property type="protein sequence ID" value="EAE4942673.1"/>
    <property type="molecule type" value="Genomic_DNA"/>
</dbReference>
<evidence type="ECO:0000313" key="1">
    <source>
        <dbReference type="EMBL" id="EAC5551786.1"/>
    </source>
</evidence>
<dbReference type="Proteomes" id="UP000528151">
    <property type="component" value="Unassembled WGS sequence"/>
</dbReference>
<dbReference type="EMBL" id="AABFVG010000008">
    <property type="protein sequence ID" value="EAH2282743.1"/>
    <property type="molecule type" value="Genomic_DNA"/>
</dbReference>
<dbReference type="Proteomes" id="UP000460224">
    <property type="component" value="Unassembled WGS sequence"/>
</dbReference>
<dbReference type="Proteomes" id="UP000530452">
    <property type="component" value="Unassembled WGS sequence"/>
</dbReference>
<dbReference type="EMBL" id="AALGDA010000007">
    <property type="protein sequence ID" value="ECY9782116.1"/>
    <property type="molecule type" value="Genomic_DNA"/>
</dbReference>
<dbReference type="Proteomes" id="UP000427828">
    <property type="component" value="Unassembled WGS sequence"/>
</dbReference>
<evidence type="ECO:0000313" key="2">
    <source>
        <dbReference type="EMBL" id="EAC5552074.1"/>
    </source>
</evidence>
<evidence type="ECO:0000313" key="29">
    <source>
        <dbReference type="EMBL" id="ECX6926148.1"/>
    </source>
</evidence>
<dbReference type="EMBL" id="AAALRN010000018">
    <property type="protein sequence ID" value="EAD1186473.1"/>
    <property type="molecule type" value="Genomic_DNA"/>
</dbReference>